<feature type="compositionally biased region" description="Basic residues" evidence="1">
    <location>
        <begin position="96"/>
        <end position="115"/>
    </location>
</feature>
<reference evidence="4 5" key="1">
    <citation type="submission" date="2018-11" db="EMBL/GenBank/DDBJ databases">
        <title>Gemmobacter sp. nov., YIM 102744-1 draft genome.</title>
        <authorList>
            <person name="Li G."/>
            <person name="Jiang Y."/>
        </authorList>
    </citation>
    <scope>NUCLEOTIDE SEQUENCE [LARGE SCALE GENOMIC DNA]</scope>
    <source>
        <strain evidence="4 5">YIM 102744-1</strain>
    </source>
</reference>
<feature type="compositionally biased region" description="Basic residues" evidence="1">
    <location>
        <begin position="75"/>
        <end position="87"/>
    </location>
</feature>
<protein>
    <submittedName>
        <fullName evidence="4">Uncharacterized protein</fullName>
    </submittedName>
</protein>
<evidence type="ECO:0000313" key="4">
    <source>
        <dbReference type="EMBL" id="RRH72491.1"/>
    </source>
</evidence>
<feature type="compositionally biased region" description="Basic and acidic residues" evidence="1">
    <location>
        <begin position="56"/>
        <end position="65"/>
    </location>
</feature>
<accession>A0A3P3DDX8</accession>
<keyword evidence="3" id="KW-0732">Signal</keyword>
<dbReference type="RefSeq" id="WP_124965755.1">
    <property type="nucleotide sequence ID" value="NZ_RRAZ01000023.1"/>
</dbReference>
<proteinExistence type="predicted"/>
<gene>
    <name evidence="4" type="ORF">EG244_14615</name>
</gene>
<sequence>MKHLRFPKRLTALFSTLALALAVTGTTATPLRANDDFARLLAGVAAVAIIGTALNKADRHDDRRRYAAPPPPPPRWHHRAAPPRHVYRAPPPPPRYHAHPPRPQVHHRPPHHAPRQGHSGPPRGALIR</sequence>
<keyword evidence="5" id="KW-1185">Reference proteome</keyword>
<keyword evidence="2" id="KW-1133">Transmembrane helix</keyword>
<evidence type="ECO:0000256" key="3">
    <source>
        <dbReference type="SAM" id="SignalP"/>
    </source>
</evidence>
<comment type="caution">
    <text evidence="4">The sequence shown here is derived from an EMBL/GenBank/DDBJ whole genome shotgun (WGS) entry which is preliminary data.</text>
</comment>
<feature type="chain" id="PRO_5018232253" evidence="3">
    <location>
        <begin position="29"/>
        <end position="128"/>
    </location>
</feature>
<dbReference type="AlphaFoldDB" id="A0A3P3DDX8"/>
<evidence type="ECO:0000256" key="1">
    <source>
        <dbReference type="SAM" id="MobiDB-lite"/>
    </source>
</evidence>
<dbReference type="Proteomes" id="UP000282125">
    <property type="component" value="Unassembled WGS sequence"/>
</dbReference>
<evidence type="ECO:0000256" key="2">
    <source>
        <dbReference type="SAM" id="Phobius"/>
    </source>
</evidence>
<keyword evidence="2" id="KW-0472">Membrane</keyword>
<dbReference type="EMBL" id="RRAZ01000023">
    <property type="protein sequence ID" value="RRH72491.1"/>
    <property type="molecule type" value="Genomic_DNA"/>
</dbReference>
<evidence type="ECO:0000313" key="5">
    <source>
        <dbReference type="Proteomes" id="UP000282125"/>
    </source>
</evidence>
<feature type="signal peptide" evidence="3">
    <location>
        <begin position="1"/>
        <end position="28"/>
    </location>
</feature>
<feature type="transmembrane region" description="Helical" evidence="2">
    <location>
        <begin position="38"/>
        <end position="55"/>
    </location>
</feature>
<name>A0A3P3DDX8_9RHOB</name>
<keyword evidence="2" id="KW-0812">Transmembrane</keyword>
<organism evidence="4 5">
    <name type="scientific">Falsigemmobacter faecalis</name>
    <dbReference type="NCBI Taxonomy" id="2488730"/>
    <lineage>
        <taxon>Bacteria</taxon>
        <taxon>Pseudomonadati</taxon>
        <taxon>Pseudomonadota</taxon>
        <taxon>Alphaproteobacteria</taxon>
        <taxon>Rhodobacterales</taxon>
        <taxon>Paracoccaceae</taxon>
        <taxon>Falsigemmobacter</taxon>
    </lineage>
</organism>
<feature type="region of interest" description="Disordered" evidence="1">
    <location>
        <begin position="53"/>
        <end position="128"/>
    </location>
</feature>